<dbReference type="NCBIfam" id="TIGR03687">
    <property type="entry name" value="pupylate_cterm"/>
    <property type="match status" value="1"/>
</dbReference>
<reference evidence="5 6" key="1">
    <citation type="submission" date="2018-11" db="EMBL/GenBank/DDBJ databases">
        <title>Multidrug-resistant genes are associated with an 42-kb island TGI1 carrying a complex class 1 integron in a Trueperella pyogenes.</title>
        <authorList>
            <person name="Dong W."/>
        </authorList>
    </citation>
    <scope>NUCLEOTIDE SEQUENCE [LARGE SCALE GENOMIC DNA]</scope>
    <source>
        <strain evidence="5 6">TP4</strain>
    </source>
</reference>
<dbReference type="RefSeq" id="WP_126919747.1">
    <property type="nucleotide sequence ID" value="NZ_CP033905.1"/>
</dbReference>
<dbReference type="Proteomes" id="UP000275951">
    <property type="component" value="Chromosome"/>
</dbReference>
<accession>A0A3Q9GEU2</accession>
<dbReference type="EMBL" id="CP033905">
    <property type="protein sequence ID" value="AZR06109.1"/>
    <property type="molecule type" value="Genomic_DNA"/>
</dbReference>
<organism evidence="5 6">
    <name type="scientific">Trueperella pyogenes</name>
    <dbReference type="NCBI Taxonomy" id="1661"/>
    <lineage>
        <taxon>Bacteria</taxon>
        <taxon>Bacillati</taxon>
        <taxon>Actinomycetota</taxon>
        <taxon>Actinomycetes</taxon>
        <taxon>Actinomycetales</taxon>
        <taxon>Actinomycetaceae</taxon>
        <taxon>Trueperella</taxon>
    </lineage>
</organism>
<gene>
    <name evidence="5" type="ORF">EBQ10_01565</name>
</gene>
<dbReference type="UniPathway" id="UPA00997"/>
<name>A0A3Q9GEU2_9ACTO</name>
<dbReference type="GO" id="GO:0070628">
    <property type="term" value="F:proteasome binding"/>
    <property type="evidence" value="ECO:0007669"/>
    <property type="project" value="InterPro"/>
</dbReference>
<dbReference type="GO" id="GO:0019941">
    <property type="term" value="P:modification-dependent protein catabolic process"/>
    <property type="evidence" value="ECO:0007669"/>
    <property type="project" value="InterPro"/>
</dbReference>
<evidence type="ECO:0000313" key="6">
    <source>
        <dbReference type="Proteomes" id="UP000275951"/>
    </source>
</evidence>
<dbReference type="GO" id="GO:0010498">
    <property type="term" value="P:proteasomal protein catabolic process"/>
    <property type="evidence" value="ECO:0007669"/>
    <property type="project" value="InterPro"/>
</dbReference>
<comment type="pathway">
    <text evidence="1">Protein degradation; proteasomal Pup-dependent pathway.</text>
</comment>
<comment type="similarity">
    <text evidence="2">Belongs to the prokaryotic ubiquitin-like protein family.</text>
</comment>
<dbReference type="Pfam" id="PF05639">
    <property type="entry name" value="Pup"/>
    <property type="match status" value="1"/>
</dbReference>
<sequence>MSEQEFLQPRRREEKVHEDLPQAAVSNADFDVDDLLDDIDSILEENATGFVQGFVQKGGQ</sequence>
<evidence type="ECO:0000313" key="5">
    <source>
        <dbReference type="EMBL" id="AZR06109.1"/>
    </source>
</evidence>
<proteinExistence type="inferred from homology"/>
<protein>
    <recommendedName>
        <fullName evidence="3">Prokaryotic ubiquitin-like protein Pup</fullName>
    </recommendedName>
    <alternativeName>
        <fullName evidence="4">Bacterial ubiquitin-like modifier</fullName>
    </alternativeName>
</protein>
<evidence type="ECO:0000256" key="1">
    <source>
        <dbReference type="ARBA" id="ARBA00004707"/>
    </source>
</evidence>
<evidence type="ECO:0000256" key="4">
    <source>
        <dbReference type="ARBA" id="ARBA00032321"/>
    </source>
</evidence>
<evidence type="ECO:0000256" key="3">
    <source>
        <dbReference type="ARBA" id="ARBA00016748"/>
    </source>
</evidence>
<evidence type="ECO:0000256" key="2">
    <source>
        <dbReference type="ARBA" id="ARBA00010616"/>
    </source>
</evidence>
<dbReference type="AlphaFoldDB" id="A0A3Q9GEU2"/>
<dbReference type="InterPro" id="IPR008515">
    <property type="entry name" value="Ubiquitin-like_Pup"/>
</dbReference>
<dbReference type="GO" id="GO:0070490">
    <property type="term" value="P:protein pupylation"/>
    <property type="evidence" value="ECO:0007669"/>
    <property type="project" value="InterPro"/>
</dbReference>
<dbReference type="GO" id="GO:0031386">
    <property type="term" value="F:protein tag activity"/>
    <property type="evidence" value="ECO:0007669"/>
    <property type="project" value="InterPro"/>
</dbReference>